<gene>
    <name evidence="1" type="ORF">C2R26_00555</name>
</gene>
<comment type="caution">
    <text evidence="1">The sequence shown here is derived from an EMBL/GenBank/DDBJ whole genome shotgun (WGS) entry which is preliminary data.</text>
</comment>
<proteinExistence type="predicted"/>
<dbReference type="NCBIfam" id="TIGR02687">
    <property type="entry name" value="BREX-1 system phosphatase PglZ type A"/>
    <property type="match status" value="1"/>
</dbReference>
<dbReference type="Pfam" id="PF08665">
    <property type="entry name" value="PglZ"/>
    <property type="match status" value="1"/>
</dbReference>
<dbReference type="EMBL" id="PPWZ01000006">
    <property type="protein sequence ID" value="POH37886.1"/>
    <property type="molecule type" value="Genomic_DNA"/>
</dbReference>
<evidence type="ECO:0000313" key="1">
    <source>
        <dbReference type="EMBL" id="POH37886.1"/>
    </source>
</evidence>
<organism evidence="1">
    <name type="scientific">Companilactobacillus formosensis</name>
    <dbReference type="NCBI Taxonomy" id="1617889"/>
    <lineage>
        <taxon>Bacteria</taxon>
        <taxon>Bacillati</taxon>
        <taxon>Bacillota</taxon>
        <taxon>Bacilli</taxon>
        <taxon>Lactobacillales</taxon>
        <taxon>Lactobacillaceae</taxon>
        <taxon>Companilactobacillus</taxon>
    </lineage>
</organism>
<reference evidence="1" key="1">
    <citation type="submission" date="2018-01" db="EMBL/GenBank/DDBJ databases">
        <title>Genome sequnecing of Lactobacillus formosensis KACC 18721.</title>
        <authorList>
            <person name="Kim S.-J."/>
            <person name="Heo J."/>
        </authorList>
    </citation>
    <scope>NUCLEOTIDE SEQUENCE</scope>
    <source>
        <strain evidence="1">KACC 18721</strain>
    </source>
</reference>
<dbReference type="AlphaFoldDB" id="A0A2P4R9K9"/>
<accession>A0A2P4R9K9</accession>
<dbReference type="InterPro" id="IPR014060">
    <property type="entry name" value="PglZ"/>
</dbReference>
<name>A0A2P4R9K9_9LACO</name>
<sequence>MADVKNNQVIDNLKRKFKNGSHIVFWYDDNAEFADELDNITAELKNLANVVILHRGEQLKLKLKLLSAPSDESYLVYSPNKQPSLNDNHLRDIILYSDTFTADSQEMIRRDLGLPENLKSFVKTHAKFFANKERRLKFSKYDINSYEKNPEMGILATLVNSNLINVNFFDILQIVLSNGIHEKNTLDEFAKYNVLDNFWGYTNEMFDYNESEPNLLNLSSALFITEAFHQMDVPIPDRISDFDLSSKYANVSTFVRSFSSSNVNNGDKFGDIADEVWAQYGDKYALLKNTNVDQWSKSGVFSIFDRKILLWEQDRLLHEDFDSRTDGLTFPELVKRRLEMHFVSEYRVLYQMLQNAWKLLSSIGRKTSNSTEGMISDYVNEGYLIDTYYRHFVLSYQSLTKTDAFFKTREAVETAYTNEYLNTYNFSWTDKLNYHNLASRDLQRDFYKNYIETEQNRIVVIISDAFRFEAAKELERELSMDDQITERKMRYLISGLPSVTYMGMPSLLPNDDLKLVGKNLLVDGKEANNREKRAQILISKNPNSAAYALDDLKDATSKEIKGLFAGKEVVYIYHNQIDAIADNKKTEDDAFKATADAIKEIKDLIGRLRTNSINHFYVTADHGYIYRNENLKDSDKISEEVDQNDLKSQRYIVTENQIAEPGIGKQKLADILNNDDNRFVYYPQSASVFKSAGSVNYVHGGASLQEMIVPLLEIKTTSKRSQAVDAELQLISTNRNITSLEVPIRLLQAKPIGSTYRPTVYNVYFQDVKGELISAKTAVNANLTSAKVEDRMIDLNLNLIDKQYDNSDKYYFVVENTNTGDVVKNEYNMDIATFRDFDF</sequence>
<protein>
    <submittedName>
        <fullName evidence="1">BREX-1 system phosphatase PglZ type A</fullName>
    </submittedName>
</protein>